<dbReference type="Proteomes" id="UP000054776">
    <property type="component" value="Unassembled WGS sequence"/>
</dbReference>
<gene>
    <name evidence="1" type="ORF">T01_5320</name>
</gene>
<accession>A0A0V1BK11</accession>
<reference evidence="1 2" key="1">
    <citation type="submission" date="2015-01" db="EMBL/GenBank/DDBJ databases">
        <title>Evolution of Trichinella species and genotypes.</title>
        <authorList>
            <person name="Korhonen P.K."/>
            <person name="Edoardo P."/>
            <person name="Giuseppe L.R."/>
            <person name="Gasser R.B."/>
        </authorList>
    </citation>
    <scope>NUCLEOTIDE SEQUENCE [LARGE SCALE GENOMIC DNA]</scope>
    <source>
        <strain evidence="1">ISS3</strain>
    </source>
</reference>
<dbReference type="AlphaFoldDB" id="A0A0V1BK11"/>
<proteinExistence type="predicted"/>
<protein>
    <submittedName>
        <fullName evidence="1">Uncharacterized protein</fullName>
    </submittedName>
</protein>
<evidence type="ECO:0000313" key="1">
    <source>
        <dbReference type="EMBL" id="KRY37135.1"/>
    </source>
</evidence>
<keyword evidence="2" id="KW-1185">Reference proteome</keyword>
<organism evidence="1 2">
    <name type="scientific">Trichinella spiralis</name>
    <name type="common">Trichina worm</name>
    <dbReference type="NCBI Taxonomy" id="6334"/>
    <lineage>
        <taxon>Eukaryota</taxon>
        <taxon>Metazoa</taxon>
        <taxon>Ecdysozoa</taxon>
        <taxon>Nematoda</taxon>
        <taxon>Enoplea</taxon>
        <taxon>Dorylaimia</taxon>
        <taxon>Trichinellida</taxon>
        <taxon>Trichinellidae</taxon>
        <taxon>Trichinella</taxon>
    </lineage>
</organism>
<name>A0A0V1BK11_TRISP</name>
<dbReference type="EMBL" id="JYDH01000036">
    <property type="protein sequence ID" value="KRY37135.1"/>
    <property type="molecule type" value="Genomic_DNA"/>
</dbReference>
<dbReference type="InParanoid" id="A0A0V1BK11"/>
<evidence type="ECO:0000313" key="2">
    <source>
        <dbReference type="Proteomes" id="UP000054776"/>
    </source>
</evidence>
<sequence>MQKDDCQITDNKVITPIIERRMLYPWSIFHLGDIPLIAAVCDKSGNERNCIKCFLFYKSAKYCFPHRELSNACNHYAHWKKTYESVVSSCEILPNLRKTFQINFNFAIPRQSTRPAHRTPKTI</sequence>
<comment type="caution">
    <text evidence="1">The sequence shown here is derived from an EMBL/GenBank/DDBJ whole genome shotgun (WGS) entry which is preliminary data.</text>
</comment>